<dbReference type="AlphaFoldDB" id="A0AA35ZRE9"/>
<evidence type="ECO:0000256" key="1">
    <source>
        <dbReference type="SAM" id="MobiDB-lite"/>
    </source>
</evidence>
<dbReference type="EMBL" id="OX465084">
    <property type="protein sequence ID" value="CAI9297503.1"/>
    <property type="molecule type" value="Genomic_DNA"/>
</dbReference>
<sequence>MSLVDEAYVATFKHLKPLRKLPFTSQKACVIPPPFGNILLIQVEARHPKEYSNHKLEWNQKPHKPFSTQITLRDKSTSSTKGKESRETFLPKIRIYDSGRGVKHLSISGSTERKRRASTEESSSMHVSPWDDKPYRVLPSGEIAYYDERDMVSFLDPPKQLIPLYPSSYNPATYLCHSLEIKTLICTRYDNSNLAKKSSSNLFGNETGWWSMMVVLI</sequence>
<protein>
    <submittedName>
        <fullName evidence="2">Uncharacterized protein</fullName>
    </submittedName>
</protein>
<dbReference type="PANTHER" id="PTHR37201">
    <property type="entry name" value="WD REPEAT PROTEIN"/>
    <property type="match status" value="1"/>
</dbReference>
<reference evidence="2" key="1">
    <citation type="submission" date="2023-04" db="EMBL/GenBank/DDBJ databases">
        <authorList>
            <person name="Vijverberg K."/>
            <person name="Xiong W."/>
            <person name="Schranz E."/>
        </authorList>
    </citation>
    <scope>NUCLEOTIDE SEQUENCE</scope>
</reference>
<feature type="region of interest" description="Disordered" evidence="1">
    <location>
        <begin position="106"/>
        <end position="128"/>
    </location>
</feature>
<evidence type="ECO:0000313" key="2">
    <source>
        <dbReference type="EMBL" id="CAI9297503.1"/>
    </source>
</evidence>
<keyword evidence="3" id="KW-1185">Reference proteome</keyword>
<accession>A0AA35ZRE9</accession>
<organism evidence="2 3">
    <name type="scientific">Lactuca saligna</name>
    <name type="common">Willowleaf lettuce</name>
    <dbReference type="NCBI Taxonomy" id="75948"/>
    <lineage>
        <taxon>Eukaryota</taxon>
        <taxon>Viridiplantae</taxon>
        <taxon>Streptophyta</taxon>
        <taxon>Embryophyta</taxon>
        <taxon>Tracheophyta</taxon>
        <taxon>Spermatophyta</taxon>
        <taxon>Magnoliopsida</taxon>
        <taxon>eudicotyledons</taxon>
        <taxon>Gunneridae</taxon>
        <taxon>Pentapetalae</taxon>
        <taxon>asterids</taxon>
        <taxon>campanulids</taxon>
        <taxon>Asterales</taxon>
        <taxon>Asteraceae</taxon>
        <taxon>Cichorioideae</taxon>
        <taxon>Cichorieae</taxon>
        <taxon>Lactucinae</taxon>
        <taxon>Lactuca</taxon>
    </lineage>
</organism>
<proteinExistence type="predicted"/>
<dbReference type="PANTHER" id="PTHR37201:SF1">
    <property type="entry name" value="WD REPEAT PROTEIN"/>
    <property type="match status" value="1"/>
</dbReference>
<gene>
    <name evidence="2" type="ORF">LSALG_LOCUS36315</name>
</gene>
<dbReference type="Proteomes" id="UP001177003">
    <property type="component" value="Chromosome 8"/>
</dbReference>
<name>A0AA35ZRE9_LACSI</name>
<evidence type="ECO:0000313" key="3">
    <source>
        <dbReference type="Proteomes" id="UP001177003"/>
    </source>
</evidence>